<dbReference type="GeneID" id="64703147"/>
<organism evidence="2 3">
    <name type="scientific">Suillus discolor</name>
    <dbReference type="NCBI Taxonomy" id="1912936"/>
    <lineage>
        <taxon>Eukaryota</taxon>
        <taxon>Fungi</taxon>
        <taxon>Dikarya</taxon>
        <taxon>Basidiomycota</taxon>
        <taxon>Agaricomycotina</taxon>
        <taxon>Agaricomycetes</taxon>
        <taxon>Agaricomycetidae</taxon>
        <taxon>Boletales</taxon>
        <taxon>Suillineae</taxon>
        <taxon>Suillaceae</taxon>
        <taxon>Suillus</taxon>
    </lineage>
</organism>
<keyword evidence="3" id="KW-1185">Reference proteome</keyword>
<dbReference type="Proteomes" id="UP000823399">
    <property type="component" value="Unassembled WGS sequence"/>
</dbReference>
<dbReference type="AlphaFoldDB" id="A0A9P7FHZ9"/>
<proteinExistence type="predicted"/>
<evidence type="ECO:0000313" key="3">
    <source>
        <dbReference type="Proteomes" id="UP000823399"/>
    </source>
</evidence>
<evidence type="ECO:0000313" key="2">
    <source>
        <dbReference type="EMBL" id="KAG2118663.1"/>
    </source>
</evidence>
<evidence type="ECO:0000256" key="1">
    <source>
        <dbReference type="SAM" id="MobiDB-lite"/>
    </source>
</evidence>
<dbReference type="RefSeq" id="XP_041298772.1">
    <property type="nucleotide sequence ID" value="XM_041440888.1"/>
</dbReference>
<gene>
    <name evidence="2" type="ORF">F5147DRAFT_767426</name>
</gene>
<protein>
    <submittedName>
        <fullName evidence="2">Uncharacterized protein</fullName>
    </submittedName>
</protein>
<dbReference type="EMBL" id="JABBWM010000003">
    <property type="protein sequence ID" value="KAG2118663.1"/>
    <property type="molecule type" value="Genomic_DNA"/>
</dbReference>
<sequence length="157" mass="17364">MTINLRALSTKVSGLADDILHQHHDDTRPGTHGMDFYELLEAISSLSIQNPTNSEAKLVMDLARAKREVFRAQKALAECLQQENEVLSSLLRFRVDVVGKMLDDADIGLGCMRLAFKQHGWSHLSARQCESDHQCAENSSSAMTEGPSGRALTIQLD</sequence>
<name>A0A9P7FHZ9_9AGAM</name>
<comment type="caution">
    <text evidence="2">The sequence shown here is derived from an EMBL/GenBank/DDBJ whole genome shotgun (WGS) entry which is preliminary data.</text>
</comment>
<dbReference type="OrthoDB" id="2655848at2759"/>
<reference evidence="2" key="1">
    <citation type="journal article" date="2020" name="New Phytol.">
        <title>Comparative genomics reveals dynamic genome evolution in host specialist ectomycorrhizal fungi.</title>
        <authorList>
            <person name="Lofgren L.A."/>
            <person name="Nguyen N.H."/>
            <person name="Vilgalys R."/>
            <person name="Ruytinx J."/>
            <person name="Liao H.L."/>
            <person name="Branco S."/>
            <person name="Kuo A."/>
            <person name="LaButti K."/>
            <person name="Lipzen A."/>
            <person name="Andreopoulos W."/>
            <person name="Pangilinan J."/>
            <person name="Riley R."/>
            <person name="Hundley H."/>
            <person name="Na H."/>
            <person name="Barry K."/>
            <person name="Grigoriev I.V."/>
            <person name="Stajich J.E."/>
            <person name="Kennedy P.G."/>
        </authorList>
    </citation>
    <scope>NUCLEOTIDE SEQUENCE</scope>
    <source>
        <strain evidence="2">FC423</strain>
    </source>
</reference>
<accession>A0A9P7FHZ9</accession>
<feature type="region of interest" description="Disordered" evidence="1">
    <location>
        <begin position="138"/>
        <end position="157"/>
    </location>
</feature>